<keyword evidence="1" id="KW-0472">Membrane</keyword>
<feature type="transmembrane region" description="Helical" evidence="1">
    <location>
        <begin position="7"/>
        <end position="34"/>
    </location>
</feature>
<evidence type="ECO:0008006" key="4">
    <source>
        <dbReference type="Google" id="ProtNLM"/>
    </source>
</evidence>
<evidence type="ECO:0000313" key="3">
    <source>
        <dbReference type="Proteomes" id="UP000319776"/>
    </source>
</evidence>
<sequence length="121" mass="13266">MKKRIFVVSIIEIIIGALYLLAFGLLIASVVAYLNSMQQLEDGKRVASDAASTFLVAATIYFAIMLLLALIIGIWAAAFDWKVKYKTGLILSSAGAFTLKSLLILGAIFQLVHIRKNNFID</sequence>
<evidence type="ECO:0000313" key="2">
    <source>
        <dbReference type="EMBL" id="TPE57197.1"/>
    </source>
</evidence>
<keyword evidence="1" id="KW-1133">Transmembrane helix</keyword>
<reference evidence="2 3" key="1">
    <citation type="submission" date="2019-06" db="EMBL/GenBank/DDBJ databases">
        <title>Mycoplasma falconis type strain whole genome sequence.</title>
        <authorList>
            <person name="Spergser J."/>
        </authorList>
    </citation>
    <scope>NUCLEOTIDE SEQUENCE [LARGE SCALE GENOMIC DNA]</scope>
    <source>
        <strain evidence="2 3">ATCC 51372</strain>
    </source>
</reference>
<dbReference type="EMBL" id="VFSS01000007">
    <property type="protein sequence ID" value="TPE57197.1"/>
    <property type="molecule type" value="Genomic_DNA"/>
</dbReference>
<keyword evidence="1" id="KW-0812">Transmembrane</keyword>
<protein>
    <recommendedName>
        <fullName evidence="4">DUF4064 domain-containing protein</fullName>
    </recommendedName>
</protein>
<comment type="caution">
    <text evidence="2">The sequence shown here is derived from an EMBL/GenBank/DDBJ whole genome shotgun (WGS) entry which is preliminary data.</text>
</comment>
<gene>
    <name evidence="2" type="ORF">FJO69_02170</name>
</gene>
<dbReference type="RefSeq" id="WP_140781381.1">
    <property type="nucleotide sequence ID" value="NZ_VFSS01000007.1"/>
</dbReference>
<dbReference type="AlphaFoldDB" id="A0A501XA00"/>
<feature type="transmembrane region" description="Helical" evidence="1">
    <location>
        <begin position="54"/>
        <end position="77"/>
    </location>
</feature>
<dbReference type="Proteomes" id="UP000319776">
    <property type="component" value="Unassembled WGS sequence"/>
</dbReference>
<accession>A0A501XA00</accession>
<organism evidence="2 3">
    <name type="scientific">[Mycoplasma] falconis</name>
    <dbReference type="NCBI Taxonomy" id="92403"/>
    <lineage>
        <taxon>Bacteria</taxon>
        <taxon>Bacillati</taxon>
        <taxon>Mycoplasmatota</taxon>
        <taxon>Mycoplasmoidales</taxon>
        <taxon>Metamycoplasmataceae</taxon>
        <taxon>Metamycoplasma</taxon>
    </lineage>
</organism>
<proteinExistence type="predicted"/>
<feature type="transmembrane region" description="Helical" evidence="1">
    <location>
        <begin position="89"/>
        <end position="112"/>
    </location>
</feature>
<evidence type="ECO:0000256" key="1">
    <source>
        <dbReference type="SAM" id="Phobius"/>
    </source>
</evidence>
<name>A0A501XA00_9BACT</name>
<keyword evidence="3" id="KW-1185">Reference proteome</keyword>